<organism evidence="2 3">
    <name type="scientific">Vibrio hippocampi</name>
    <dbReference type="NCBI Taxonomy" id="654686"/>
    <lineage>
        <taxon>Bacteria</taxon>
        <taxon>Pseudomonadati</taxon>
        <taxon>Pseudomonadota</taxon>
        <taxon>Gammaproteobacteria</taxon>
        <taxon>Vibrionales</taxon>
        <taxon>Vibrionaceae</taxon>
        <taxon>Vibrio</taxon>
    </lineage>
</organism>
<feature type="chain" id="PRO_5046300165" evidence="1">
    <location>
        <begin position="22"/>
        <end position="197"/>
    </location>
</feature>
<name>A0ABM8ZLW8_9VIBR</name>
<sequence>MKKLGLAALSAAMVASFSASASTTSATASWQGVISGIVAGETIMITGRDGAEVVPIGQLMRNTSGSLVGPDIQLEAWTNTGTAATPVPGELIEVGTTINDDIAGGATAYSGLEWQVTDIATFVEGAPVNGIGWTVNNGNTEIAAFDGMGALTSGTLATDNIIKVNVASSDDTATKNVIDSHSGKDAAVSVTIVLTGS</sequence>
<keyword evidence="1" id="KW-0732">Signal</keyword>
<dbReference type="Proteomes" id="UP000838160">
    <property type="component" value="Unassembled WGS sequence"/>
</dbReference>
<feature type="signal peptide" evidence="1">
    <location>
        <begin position="1"/>
        <end position="21"/>
    </location>
</feature>
<gene>
    <name evidence="2" type="ORF">VHP8226_02661</name>
</gene>
<reference evidence="2" key="1">
    <citation type="submission" date="2021-12" db="EMBL/GenBank/DDBJ databases">
        <authorList>
            <person name="Rodrigo-Torres L."/>
            <person name="Arahal R. D."/>
            <person name="Lucena T."/>
        </authorList>
    </citation>
    <scope>NUCLEOTIDE SEQUENCE</scope>
    <source>
        <strain evidence="2">CECT 8226</strain>
    </source>
</reference>
<keyword evidence="3" id="KW-1185">Reference proteome</keyword>
<dbReference type="RefSeq" id="WP_237485454.1">
    <property type="nucleotide sequence ID" value="NZ_CAKLCM010000002.1"/>
</dbReference>
<evidence type="ECO:0000313" key="2">
    <source>
        <dbReference type="EMBL" id="CAH0527343.1"/>
    </source>
</evidence>
<dbReference type="EMBL" id="CAKLCM010000002">
    <property type="protein sequence ID" value="CAH0527343.1"/>
    <property type="molecule type" value="Genomic_DNA"/>
</dbReference>
<evidence type="ECO:0000313" key="3">
    <source>
        <dbReference type="Proteomes" id="UP000838160"/>
    </source>
</evidence>
<comment type="caution">
    <text evidence="2">The sequence shown here is derived from an EMBL/GenBank/DDBJ whole genome shotgun (WGS) entry which is preliminary data.</text>
</comment>
<evidence type="ECO:0000256" key="1">
    <source>
        <dbReference type="SAM" id="SignalP"/>
    </source>
</evidence>
<proteinExistence type="predicted"/>
<protein>
    <submittedName>
        <fullName evidence="2">Uncharacterized protein</fullName>
    </submittedName>
</protein>
<accession>A0ABM8ZLW8</accession>